<evidence type="ECO:0000256" key="5">
    <source>
        <dbReference type="ARBA" id="ARBA00023204"/>
    </source>
</evidence>
<dbReference type="InterPro" id="IPR047260">
    <property type="entry name" value="ERCC1-like_central_dom"/>
</dbReference>
<dbReference type="GO" id="GO:0003697">
    <property type="term" value="F:single-stranded DNA binding"/>
    <property type="evidence" value="ECO:0007669"/>
    <property type="project" value="TreeGrafter"/>
</dbReference>
<sequence>MSDNTETLNEVDPSSFASILAGINRMREAASGVSSSTTDVISNQETNLEKPPSTTARVSEQQQVPVVPTKDIVNRASPYQRSSLNKATAKPVTPLESQRSSTPRSKTHGPSQILINPHQKNNPILTKSRLSKVPWRYDSNVLSDYYISPTFQILFLSLKYHNLHPEYLEHKWRKFNKGSIINDTNSNDKALRVLLVHVDITNPQDTLRRISSFCNKVRLTLVLAWSQEEAGNYIATAKSIDDAPTKAKKSIEGNKATDYNTCVSEALTGIKSVNKSDVANLLGNCKSIKQVVLESCREDNGDGFGLANIHGLGATKLRNLKQTFSEPFITNKDYNQ</sequence>
<evidence type="ECO:0000256" key="4">
    <source>
        <dbReference type="ARBA" id="ARBA00023125"/>
    </source>
</evidence>
<dbReference type="Gene3D" id="3.40.50.10130">
    <property type="match status" value="1"/>
</dbReference>
<organism evidence="9 10">
    <name type="scientific">Candida tropicalis (strain ATCC MYA-3404 / T1)</name>
    <name type="common">Yeast</name>
    <dbReference type="NCBI Taxonomy" id="294747"/>
    <lineage>
        <taxon>Eukaryota</taxon>
        <taxon>Fungi</taxon>
        <taxon>Dikarya</taxon>
        <taxon>Ascomycota</taxon>
        <taxon>Saccharomycotina</taxon>
        <taxon>Pichiomycetes</taxon>
        <taxon>Debaryomycetaceae</taxon>
        <taxon>Candida/Lodderomyces clade</taxon>
        <taxon>Candida</taxon>
    </lineage>
</organism>
<evidence type="ECO:0000256" key="1">
    <source>
        <dbReference type="ARBA" id="ARBA00004123"/>
    </source>
</evidence>
<comment type="similarity">
    <text evidence="2">Belongs to the ERCC1/RAD10/SWI10 family.</text>
</comment>
<comment type="subcellular location">
    <subcellularLocation>
        <location evidence="1">Nucleus</location>
    </subcellularLocation>
</comment>
<dbReference type="VEuPathDB" id="FungiDB:CTRG_04825"/>
<evidence type="ECO:0000256" key="2">
    <source>
        <dbReference type="ARBA" id="ARBA00008283"/>
    </source>
</evidence>
<feature type="region of interest" description="Disordered" evidence="7">
    <location>
        <begin position="30"/>
        <end position="118"/>
    </location>
</feature>
<dbReference type="GO" id="GO:0003684">
    <property type="term" value="F:damaged DNA binding"/>
    <property type="evidence" value="ECO:0007669"/>
    <property type="project" value="InterPro"/>
</dbReference>
<evidence type="ECO:0000313" key="10">
    <source>
        <dbReference type="Proteomes" id="UP000002037"/>
    </source>
</evidence>
<dbReference type="GO" id="GO:0006302">
    <property type="term" value="P:double-strand break repair"/>
    <property type="evidence" value="ECO:0007669"/>
    <property type="project" value="UniProtKB-ARBA"/>
</dbReference>
<evidence type="ECO:0000313" key="9">
    <source>
        <dbReference type="EMBL" id="EER32042.1"/>
    </source>
</evidence>
<feature type="compositionally biased region" description="Polar residues" evidence="7">
    <location>
        <begin position="77"/>
        <end position="86"/>
    </location>
</feature>
<dbReference type="InterPro" id="IPR010994">
    <property type="entry name" value="RuvA_2-like"/>
</dbReference>
<dbReference type="InterPro" id="IPR004579">
    <property type="entry name" value="ERCC1/RAD10/SWI10"/>
</dbReference>
<dbReference type="HOGENOM" id="CLU_041616_3_0_1"/>
<keyword evidence="10" id="KW-1185">Reference proteome</keyword>
<evidence type="ECO:0000256" key="3">
    <source>
        <dbReference type="ARBA" id="ARBA00022763"/>
    </source>
</evidence>
<feature type="compositionally biased region" description="Polar residues" evidence="7">
    <location>
        <begin position="32"/>
        <end position="64"/>
    </location>
</feature>
<gene>
    <name evidence="9" type="ORF">CTRG_04825</name>
</gene>
<dbReference type="SUPFAM" id="SSF47781">
    <property type="entry name" value="RuvA domain 2-like"/>
    <property type="match status" value="1"/>
</dbReference>
<dbReference type="EMBL" id="GG692400">
    <property type="protein sequence ID" value="EER32042.1"/>
    <property type="molecule type" value="Genomic_DNA"/>
</dbReference>
<dbReference type="GO" id="GO:0070522">
    <property type="term" value="C:ERCC4-ERCC1 complex"/>
    <property type="evidence" value="ECO:0007669"/>
    <property type="project" value="TreeGrafter"/>
</dbReference>
<keyword evidence="6" id="KW-0539">Nucleus</keyword>
<dbReference type="AlphaFoldDB" id="C5MFI2"/>
<dbReference type="GO" id="GO:0000110">
    <property type="term" value="C:nucleotide-excision repair factor 1 complex"/>
    <property type="evidence" value="ECO:0007669"/>
    <property type="project" value="TreeGrafter"/>
</dbReference>
<dbReference type="STRING" id="294747.C5MFI2"/>
<dbReference type="RefSeq" id="XP_002550527.1">
    <property type="nucleotide sequence ID" value="XM_002550481.1"/>
</dbReference>
<dbReference type="Gene3D" id="1.10.150.20">
    <property type="entry name" value="5' to 3' exonuclease, C-terminal subdomain"/>
    <property type="match status" value="1"/>
</dbReference>
<name>C5MFI2_CANTT</name>
<dbReference type="PANTHER" id="PTHR12749:SF0">
    <property type="entry name" value="DNA EXCISION REPAIR PROTEIN ERCC-1"/>
    <property type="match status" value="1"/>
</dbReference>
<dbReference type="PANTHER" id="PTHR12749">
    <property type="entry name" value="EXCISION REPAIR CROSS-COMPLEMENTING 1 ERCC1"/>
    <property type="match status" value="1"/>
</dbReference>
<dbReference type="SUPFAM" id="SSF52980">
    <property type="entry name" value="Restriction endonuclease-like"/>
    <property type="match status" value="1"/>
</dbReference>
<dbReference type="InterPro" id="IPR011335">
    <property type="entry name" value="Restrct_endonuc-II-like"/>
</dbReference>
<dbReference type="NCBIfam" id="TIGR00597">
    <property type="entry name" value="rad10"/>
    <property type="match status" value="1"/>
</dbReference>
<feature type="compositionally biased region" description="Polar residues" evidence="7">
    <location>
        <begin position="95"/>
        <end position="118"/>
    </location>
</feature>
<feature type="domain" description="ERCC1-like central" evidence="8">
    <location>
        <begin position="112"/>
        <end position="238"/>
    </location>
</feature>
<dbReference type="KEGG" id="ctp:CTRG_04825"/>
<evidence type="ECO:0000256" key="6">
    <source>
        <dbReference type="ARBA" id="ARBA00023242"/>
    </source>
</evidence>
<dbReference type="Proteomes" id="UP000002037">
    <property type="component" value="Unassembled WGS sequence"/>
</dbReference>
<dbReference type="GO" id="GO:0070914">
    <property type="term" value="P:UV-damage excision repair"/>
    <property type="evidence" value="ECO:0007669"/>
    <property type="project" value="TreeGrafter"/>
</dbReference>
<reference evidence="9 10" key="1">
    <citation type="journal article" date="2009" name="Nature">
        <title>Evolution of pathogenicity and sexual reproduction in eight Candida genomes.</title>
        <authorList>
            <person name="Butler G."/>
            <person name="Rasmussen M.D."/>
            <person name="Lin M.F."/>
            <person name="Santos M.A."/>
            <person name="Sakthikumar S."/>
            <person name="Munro C.A."/>
            <person name="Rheinbay E."/>
            <person name="Grabherr M."/>
            <person name="Forche A."/>
            <person name="Reedy J.L."/>
            <person name="Agrafioti I."/>
            <person name="Arnaud M.B."/>
            <person name="Bates S."/>
            <person name="Brown A.J."/>
            <person name="Brunke S."/>
            <person name="Costanzo M.C."/>
            <person name="Fitzpatrick D.A."/>
            <person name="de Groot P.W."/>
            <person name="Harris D."/>
            <person name="Hoyer L.L."/>
            <person name="Hube B."/>
            <person name="Klis F.M."/>
            <person name="Kodira C."/>
            <person name="Lennard N."/>
            <person name="Logue M.E."/>
            <person name="Martin R."/>
            <person name="Neiman A.M."/>
            <person name="Nikolaou E."/>
            <person name="Quail M.A."/>
            <person name="Quinn J."/>
            <person name="Santos M.C."/>
            <person name="Schmitzberger F.F."/>
            <person name="Sherlock G."/>
            <person name="Shah P."/>
            <person name="Silverstein K.A."/>
            <person name="Skrzypek M.S."/>
            <person name="Soll D."/>
            <person name="Staggs R."/>
            <person name="Stansfield I."/>
            <person name="Stumpf M.P."/>
            <person name="Sudbery P.E."/>
            <person name="Srikantha T."/>
            <person name="Zeng Q."/>
            <person name="Berman J."/>
            <person name="Berriman M."/>
            <person name="Heitman J."/>
            <person name="Gow N.A."/>
            <person name="Lorenz M.C."/>
            <person name="Birren B.W."/>
            <person name="Kellis M."/>
            <person name="Cuomo C.A."/>
        </authorList>
    </citation>
    <scope>NUCLEOTIDE SEQUENCE [LARGE SCALE GENOMIC DNA]</scope>
    <source>
        <strain evidence="10">ATCC MYA-3404 / T1</strain>
    </source>
</reference>
<accession>C5MFI2</accession>
<evidence type="ECO:0000256" key="7">
    <source>
        <dbReference type="SAM" id="MobiDB-lite"/>
    </source>
</evidence>
<evidence type="ECO:0000259" key="8">
    <source>
        <dbReference type="Pfam" id="PF03834"/>
    </source>
</evidence>
<dbReference type="CDD" id="cd22325">
    <property type="entry name" value="ERCC1_C-like"/>
    <property type="match status" value="1"/>
</dbReference>
<keyword evidence="3" id="KW-0227">DNA damage</keyword>
<keyword evidence="5" id="KW-0234">DNA repair</keyword>
<dbReference type="GeneID" id="8296536"/>
<proteinExistence type="inferred from homology"/>
<dbReference type="eggNOG" id="KOG2841">
    <property type="taxonomic scope" value="Eukaryota"/>
</dbReference>
<keyword evidence="4" id="KW-0238">DNA-binding</keyword>
<dbReference type="GO" id="GO:0006312">
    <property type="term" value="P:mitotic recombination"/>
    <property type="evidence" value="ECO:0007669"/>
    <property type="project" value="TreeGrafter"/>
</dbReference>
<protein>
    <recommendedName>
        <fullName evidence="8">ERCC1-like central domain-containing protein</fullName>
    </recommendedName>
</protein>
<dbReference type="OrthoDB" id="10262814at2759"/>
<dbReference type="Pfam" id="PF03834">
    <property type="entry name" value="Rad10"/>
    <property type="match status" value="1"/>
</dbReference>